<dbReference type="InterPro" id="IPR011008">
    <property type="entry name" value="Dimeric_a/b-barrel"/>
</dbReference>
<dbReference type="Pfam" id="PF21614">
    <property type="entry name" value="DUF6854"/>
    <property type="match status" value="2"/>
</dbReference>
<evidence type="ECO:0000313" key="2">
    <source>
        <dbReference type="EMBL" id="NEK24817.1"/>
    </source>
</evidence>
<proteinExistence type="predicted"/>
<keyword evidence="3" id="KW-1185">Reference proteome</keyword>
<dbReference type="Proteomes" id="UP000468591">
    <property type="component" value="Unassembled WGS sequence"/>
</dbReference>
<evidence type="ECO:0000313" key="3">
    <source>
        <dbReference type="Proteomes" id="UP000468591"/>
    </source>
</evidence>
<feature type="domain" description="DUF6854" evidence="1">
    <location>
        <begin position="5"/>
        <end position="99"/>
    </location>
</feature>
<sequence>MTATNYTMVTVASCEPSFLNQALKHTGALAEELKASAGAIITRYGVLATGEHAGSMMLMQGYSELNGIDAAFGVYNKSADYQALIGSGKVNVTLRNILKVEPLELENQSTDVPAYGVLTRWGSADSMVDRMRGMVHLFEDNGAMFMRYWTIMTGSHAGRRLLAVGYPSMDAIEKTYNALRGSDDYNSMVSDIDIDFRNIVRIAG</sequence>
<dbReference type="RefSeq" id="WP_164355794.1">
    <property type="nucleotide sequence ID" value="NZ_JAABNT010000023.1"/>
</dbReference>
<name>A0A6P0CFW4_9RHOB</name>
<protein>
    <recommendedName>
        <fullName evidence="1">DUF6854 domain-containing protein</fullName>
    </recommendedName>
</protein>
<dbReference type="InterPro" id="IPR049275">
    <property type="entry name" value="DUF6854"/>
</dbReference>
<reference evidence="2 3" key="1">
    <citation type="submission" date="2020-01" db="EMBL/GenBank/DDBJ databases">
        <title>Sulfitobacter sediminilitoris sp. nov., isolated from a tidal flat.</title>
        <authorList>
            <person name="Park S."/>
            <person name="Yoon J.-H."/>
        </authorList>
    </citation>
    <scope>NUCLEOTIDE SEQUENCE [LARGE SCALE GENOMIC DNA]</scope>
    <source>
        <strain evidence="2 3">JBTF-M27</strain>
    </source>
</reference>
<dbReference type="SUPFAM" id="SSF54909">
    <property type="entry name" value="Dimeric alpha+beta barrel"/>
    <property type="match status" value="1"/>
</dbReference>
<dbReference type="Gene3D" id="3.30.70.100">
    <property type="match status" value="2"/>
</dbReference>
<accession>A0A6P0CFW4</accession>
<comment type="caution">
    <text evidence="2">The sequence shown here is derived from an EMBL/GenBank/DDBJ whole genome shotgun (WGS) entry which is preliminary data.</text>
</comment>
<gene>
    <name evidence="2" type="ORF">GV827_20815</name>
</gene>
<dbReference type="EMBL" id="JAABNT010000023">
    <property type="protein sequence ID" value="NEK24817.1"/>
    <property type="molecule type" value="Genomic_DNA"/>
</dbReference>
<dbReference type="AlphaFoldDB" id="A0A6P0CFW4"/>
<organism evidence="2 3">
    <name type="scientific">Sulfitobacter sediminilitoris</name>
    <dbReference type="NCBI Taxonomy" id="2698830"/>
    <lineage>
        <taxon>Bacteria</taxon>
        <taxon>Pseudomonadati</taxon>
        <taxon>Pseudomonadota</taxon>
        <taxon>Alphaproteobacteria</taxon>
        <taxon>Rhodobacterales</taxon>
        <taxon>Roseobacteraceae</taxon>
        <taxon>Sulfitobacter</taxon>
    </lineage>
</organism>
<feature type="domain" description="DUF6854" evidence="1">
    <location>
        <begin position="125"/>
        <end position="202"/>
    </location>
</feature>
<evidence type="ECO:0000259" key="1">
    <source>
        <dbReference type="Pfam" id="PF21614"/>
    </source>
</evidence>